<dbReference type="EnsemblPlants" id="Zm00001eb425770_T001">
    <property type="protein sequence ID" value="Zm00001eb425770_P001"/>
    <property type="gene ID" value="Zm00001eb425770"/>
</dbReference>
<feature type="region of interest" description="Disordered" evidence="1">
    <location>
        <begin position="238"/>
        <end position="276"/>
    </location>
</feature>
<keyword evidence="3" id="KW-1185">Reference proteome</keyword>
<accession>A0A804UMC9</accession>
<dbReference type="Gramene" id="Zm00001eb425770_T001">
    <property type="protein sequence ID" value="Zm00001eb425770_P001"/>
    <property type="gene ID" value="Zm00001eb425770"/>
</dbReference>
<protein>
    <recommendedName>
        <fullName evidence="4">GDT1 family protein</fullName>
    </recommendedName>
</protein>
<proteinExistence type="predicted"/>
<organism evidence="2 3">
    <name type="scientific">Zea mays</name>
    <name type="common">Maize</name>
    <dbReference type="NCBI Taxonomy" id="4577"/>
    <lineage>
        <taxon>Eukaryota</taxon>
        <taxon>Viridiplantae</taxon>
        <taxon>Streptophyta</taxon>
        <taxon>Embryophyta</taxon>
        <taxon>Tracheophyta</taxon>
        <taxon>Spermatophyta</taxon>
        <taxon>Magnoliopsida</taxon>
        <taxon>Liliopsida</taxon>
        <taxon>Poales</taxon>
        <taxon>Poaceae</taxon>
        <taxon>PACMAD clade</taxon>
        <taxon>Panicoideae</taxon>
        <taxon>Andropogonodae</taxon>
        <taxon>Andropogoneae</taxon>
        <taxon>Tripsacinae</taxon>
        <taxon>Zea</taxon>
    </lineage>
</organism>
<evidence type="ECO:0008006" key="4">
    <source>
        <dbReference type="Google" id="ProtNLM"/>
    </source>
</evidence>
<reference evidence="2" key="2">
    <citation type="submission" date="2019-07" db="EMBL/GenBank/DDBJ databases">
        <authorList>
            <person name="Seetharam A."/>
            <person name="Woodhouse M."/>
            <person name="Cannon E."/>
        </authorList>
    </citation>
    <scope>NUCLEOTIDE SEQUENCE [LARGE SCALE GENOMIC DNA]</scope>
    <source>
        <strain evidence="2">cv. B73</strain>
    </source>
</reference>
<sequence length="290" mass="31070">MDGGCSGFRLYPAWPPPRTSSRMPAHGRSASPSTNKHAPAPDSRSLSHALARPPPPRHAQTIVPPPAPSIPIPLRSSLQIRSPRPQCLASAALPLSHDPRDRNRGAPPPSSKMAPSLLGGFTKSLAMTVLSEIGDKTFFPAACPRPDVPLPRPSPACSSPPAARAPAALPLPRDALCSPSTPTPHARHPRCRDARLTPLPLRRRHVARIGMVVRIGATWELGRMRCLVDGGPWTCPTPSPPASRCSRKSPSPCAAATLRSQRSPQHPRSWKTVERGLEDNMSIVEVDDVS</sequence>
<evidence type="ECO:0000313" key="3">
    <source>
        <dbReference type="Proteomes" id="UP000007305"/>
    </source>
</evidence>
<evidence type="ECO:0000256" key="1">
    <source>
        <dbReference type="SAM" id="MobiDB-lite"/>
    </source>
</evidence>
<name>A0A804UMC9_MAIZE</name>
<reference evidence="2" key="3">
    <citation type="submission" date="2021-05" db="UniProtKB">
        <authorList>
            <consortium name="EnsemblPlants"/>
        </authorList>
    </citation>
    <scope>IDENTIFICATION</scope>
    <source>
        <strain evidence="2">cv. B73</strain>
    </source>
</reference>
<feature type="compositionally biased region" description="Pro residues" evidence="1">
    <location>
        <begin position="52"/>
        <end position="71"/>
    </location>
</feature>
<evidence type="ECO:0000313" key="2">
    <source>
        <dbReference type="EnsemblPlants" id="Zm00001eb425770_P001"/>
    </source>
</evidence>
<dbReference type="AlphaFoldDB" id="A0A804UMC9"/>
<dbReference type="Proteomes" id="UP000007305">
    <property type="component" value="Chromosome 10"/>
</dbReference>
<feature type="region of interest" description="Disordered" evidence="1">
    <location>
        <begin position="1"/>
        <end position="74"/>
    </location>
</feature>
<feature type="region of interest" description="Disordered" evidence="1">
    <location>
        <begin position="91"/>
        <end position="117"/>
    </location>
</feature>
<dbReference type="InParanoid" id="A0A804UMC9"/>
<reference evidence="3" key="1">
    <citation type="journal article" date="2009" name="Science">
        <title>The B73 maize genome: complexity, diversity, and dynamics.</title>
        <authorList>
            <person name="Schnable P.S."/>
            <person name="Ware D."/>
            <person name="Fulton R.S."/>
            <person name="Stein J.C."/>
            <person name="Wei F."/>
            <person name="Pasternak S."/>
            <person name="Liang C."/>
            <person name="Zhang J."/>
            <person name="Fulton L."/>
            <person name="Graves T.A."/>
            <person name="Minx P."/>
            <person name="Reily A.D."/>
            <person name="Courtney L."/>
            <person name="Kruchowski S.S."/>
            <person name="Tomlinson C."/>
            <person name="Strong C."/>
            <person name="Delehaunty K."/>
            <person name="Fronick C."/>
            <person name="Courtney B."/>
            <person name="Rock S.M."/>
            <person name="Belter E."/>
            <person name="Du F."/>
            <person name="Kim K."/>
            <person name="Abbott R.M."/>
            <person name="Cotton M."/>
            <person name="Levy A."/>
            <person name="Marchetto P."/>
            <person name="Ochoa K."/>
            <person name="Jackson S.M."/>
            <person name="Gillam B."/>
            <person name="Chen W."/>
            <person name="Yan L."/>
            <person name="Higginbotham J."/>
            <person name="Cardenas M."/>
            <person name="Waligorski J."/>
            <person name="Applebaum E."/>
            <person name="Phelps L."/>
            <person name="Falcone J."/>
            <person name="Kanchi K."/>
            <person name="Thane T."/>
            <person name="Scimone A."/>
            <person name="Thane N."/>
            <person name="Henke J."/>
            <person name="Wang T."/>
            <person name="Ruppert J."/>
            <person name="Shah N."/>
            <person name="Rotter K."/>
            <person name="Hodges J."/>
            <person name="Ingenthron E."/>
            <person name="Cordes M."/>
            <person name="Kohlberg S."/>
            <person name="Sgro J."/>
            <person name="Delgado B."/>
            <person name="Mead K."/>
            <person name="Chinwalla A."/>
            <person name="Leonard S."/>
            <person name="Crouse K."/>
            <person name="Collura K."/>
            <person name="Kudrna D."/>
            <person name="Currie J."/>
            <person name="He R."/>
            <person name="Angelova A."/>
            <person name="Rajasekar S."/>
            <person name="Mueller T."/>
            <person name="Lomeli R."/>
            <person name="Scara G."/>
            <person name="Ko A."/>
            <person name="Delaney K."/>
            <person name="Wissotski M."/>
            <person name="Lopez G."/>
            <person name="Campos D."/>
            <person name="Braidotti M."/>
            <person name="Ashley E."/>
            <person name="Golser W."/>
            <person name="Kim H."/>
            <person name="Lee S."/>
            <person name="Lin J."/>
            <person name="Dujmic Z."/>
            <person name="Kim W."/>
            <person name="Talag J."/>
            <person name="Zuccolo A."/>
            <person name="Fan C."/>
            <person name="Sebastian A."/>
            <person name="Kramer M."/>
            <person name="Spiegel L."/>
            <person name="Nascimento L."/>
            <person name="Zutavern T."/>
            <person name="Miller B."/>
            <person name="Ambroise C."/>
            <person name="Muller S."/>
            <person name="Spooner W."/>
            <person name="Narechania A."/>
            <person name="Ren L."/>
            <person name="Wei S."/>
            <person name="Kumari S."/>
            <person name="Faga B."/>
            <person name="Levy M.J."/>
            <person name="McMahan L."/>
            <person name="Van Buren P."/>
            <person name="Vaughn M.W."/>
            <person name="Ying K."/>
            <person name="Yeh C.-T."/>
            <person name="Emrich S.J."/>
            <person name="Jia Y."/>
            <person name="Kalyanaraman A."/>
            <person name="Hsia A.-P."/>
            <person name="Barbazuk W.B."/>
            <person name="Baucom R.S."/>
            <person name="Brutnell T.P."/>
            <person name="Carpita N.C."/>
            <person name="Chaparro C."/>
            <person name="Chia J.-M."/>
            <person name="Deragon J.-M."/>
            <person name="Estill J.C."/>
            <person name="Fu Y."/>
            <person name="Jeddeloh J.A."/>
            <person name="Han Y."/>
            <person name="Lee H."/>
            <person name="Li P."/>
            <person name="Lisch D.R."/>
            <person name="Liu S."/>
            <person name="Liu Z."/>
            <person name="Nagel D.H."/>
            <person name="McCann M.C."/>
            <person name="SanMiguel P."/>
            <person name="Myers A.M."/>
            <person name="Nettleton D."/>
            <person name="Nguyen J."/>
            <person name="Penning B.W."/>
            <person name="Ponnala L."/>
            <person name="Schneider K.L."/>
            <person name="Schwartz D.C."/>
            <person name="Sharma A."/>
            <person name="Soderlund C."/>
            <person name="Springer N.M."/>
            <person name="Sun Q."/>
            <person name="Wang H."/>
            <person name="Waterman M."/>
            <person name="Westerman R."/>
            <person name="Wolfgruber T.K."/>
            <person name="Yang L."/>
            <person name="Yu Y."/>
            <person name="Zhang L."/>
            <person name="Zhou S."/>
            <person name="Zhu Q."/>
            <person name="Bennetzen J.L."/>
            <person name="Dawe R.K."/>
            <person name="Jiang J."/>
            <person name="Jiang N."/>
            <person name="Presting G.G."/>
            <person name="Wessler S.R."/>
            <person name="Aluru S."/>
            <person name="Martienssen R.A."/>
            <person name="Clifton S.W."/>
            <person name="McCombie W.R."/>
            <person name="Wing R.A."/>
            <person name="Wilson R.K."/>
        </authorList>
    </citation>
    <scope>NUCLEOTIDE SEQUENCE [LARGE SCALE GENOMIC DNA]</scope>
    <source>
        <strain evidence="3">cv. B73</strain>
    </source>
</reference>